<accession>A0ABV2SUK0</accession>
<proteinExistence type="predicted"/>
<dbReference type="Pfam" id="PF19459">
    <property type="entry name" value="DUF5996"/>
    <property type="match status" value="1"/>
</dbReference>
<protein>
    <submittedName>
        <fullName evidence="1">DUF5996 family protein</fullName>
    </submittedName>
</protein>
<dbReference type="InterPro" id="IPR046038">
    <property type="entry name" value="DUF5996"/>
</dbReference>
<keyword evidence="2" id="KW-1185">Reference proteome</keyword>
<sequence>MKNEQNWPVLNFAEMQDTIETLHQWIQIVGKIRLKTMPWQNHSWHTALYVTPSGYSTHGIPYQGQIFQIDFNFKKHKLLLQCSNAETITIDLKPKTVASFYNELFEKLSGLGIEVKIHSTPNEMDPAIPFSENTVNKSYDPNAANALWQAMLKTNAVFNEFRSDFIGKASPVHLFWGAFDLAVTRFSGNPAPLHQGGIPNMSLEVMQEAYSQEVSSAGFWPGSKDSPMPVFYAYAYPSDASFGEQKVLPKEAFYSPEMGEFFLKYEDVQNSENPEKTLHDFLRTTYEAATKISEWDRTKLEKK</sequence>
<gene>
    <name evidence="1" type="ORF">ABXZ36_09235</name>
</gene>
<evidence type="ECO:0000313" key="1">
    <source>
        <dbReference type="EMBL" id="MET6990829.1"/>
    </source>
</evidence>
<dbReference type="EMBL" id="JBEXAE010000004">
    <property type="protein sequence ID" value="MET6990829.1"/>
    <property type="molecule type" value="Genomic_DNA"/>
</dbReference>
<name>A0ABV2SUK0_9FLAO</name>
<comment type="caution">
    <text evidence="1">The sequence shown here is derived from an EMBL/GenBank/DDBJ whole genome shotgun (WGS) entry which is preliminary data.</text>
</comment>
<dbReference type="RefSeq" id="WP_354615230.1">
    <property type="nucleotide sequence ID" value="NZ_JBEXAE010000004.1"/>
</dbReference>
<evidence type="ECO:0000313" key="2">
    <source>
        <dbReference type="Proteomes" id="UP001549799"/>
    </source>
</evidence>
<reference evidence="1 2" key="1">
    <citation type="submission" date="2024-07" db="EMBL/GenBank/DDBJ databases">
        <title>The genome sequence of type strain Sediminicola arcticus GDMCC 1.2805.</title>
        <authorList>
            <person name="Liu Y."/>
        </authorList>
    </citation>
    <scope>NUCLEOTIDE SEQUENCE [LARGE SCALE GENOMIC DNA]</scope>
    <source>
        <strain evidence="1 2">GDMCC 1.2805</strain>
    </source>
</reference>
<organism evidence="1 2">
    <name type="scientific">Sediminicola arcticus</name>
    <dbReference type="NCBI Taxonomy" id="1574308"/>
    <lineage>
        <taxon>Bacteria</taxon>
        <taxon>Pseudomonadati</taxon>
        <taxon>Bacteroidota</taxon>
        <taxon>Flavobacteriia</taxon>
        <taxon>Flavobacteriales</taxon>
        <taxon>Flavobacteriaceae</taxon>
        <taxon>Sediminicola</taxon>
    </lineage>
</organism>
<dbReference type="Proteomes" id="UP001549799">
    <property type="component" value="Unassembled WGS sequence"/>
</dbReference>